<dbReference type="EMBL" id="AFAY01000004">
    <property type="protein sequence ID" value="EGF12039.1"/>
    <property type="molecule type" value="Genomic_DNA"/>
</dbReference>
<accession>F2B971</accession>
<evidence type="ECO:0000313" key="2">
    <source>
        <dbReference type="Proteomes" id="UP000004105"/>
    </source>
</evidence>
<reference evidence="1 2" key="1">
    <citation type="submission" date="2011-02" db="EMBL/GenBank/DDBJ databases">
        <authorList>
            <person name="Muzny D."/>
            <person name="Qin X."/>
            <person name="Deng J."/>
            <person name="Jiang H."/>
            <person name="Liu Y."/>
            <person name="Qu J."/>
            <person name="Song X.-Z."/>
            <person name="Zhang L."/>
            <person name="Thornton R."/>
            <person name="Coyle M."/>
            <person name="Francisco L."/>
            <person name="Jackson L."/>
            <person name="Javaid M."/>
            <person name="Korchina V."/>
            <person name="Kovar C."/>
            <person name="Mata R."/>
            <person name="Mathew T."/>
            <person name="Ngo R."/>
            <person name="Nguyen L."/>
            <person name="Nguyen N."/>
            <person name="Okwuonu G."/>
            <person name="Ongeri F."/>
            <person name="Pham C."/>
            <person name="Simmons D."/>
            <person name="Wilczek-Boney K."/>
            <person name="Hale W."/>
            <person name="Jakkamsetti A."/>
            <person name="Pham P."/>
            <person name="Ruth R."/>
            <person name="San Lucas F."/>
            <person name="Warren J."/>
            <person name="Zhang J."/>
            <person name="Zhao Z."/>
            <person name="Zhou C."/>
            <person name="Zhu D."/>
            <person name="Lee S."/>
            <person name="Bess C."/>
            <person name="Blankenburg K."/>
            <person name="Forbes L."/>
            <person name="Fu Q."/>
            <person name="Gubbala S."/>
            <person name="Hirani K."/>
            <person name="Jayaseelan J.C."/>
            <person name="Lara F."/>
            <person name="Munidasa M."/>
            <person name="Palculict T."/>
            <person name="Patil S."/>
            <person name="Pu L.-L."/>
            <person name="Saada N."/>
            <person name="Tang L."/>
            <person name="Weissenberger G."/>
            <person name="Zhu Y."/>
            <person name="Hemphill L."/>
            <person name="Shang Y."/>
            <person name="Youmans B."/>
            <person name="Ayvaz T."/>
            <person name="Ross M."/>
            <person name="Santibanez J."/>
            <person name="Aqrawi P."/>
            <person name="Gross S."/>
            <person name="Joshi V."/>
            <person name="Fowler G."/>
            <person name="Nazareth L."/>
            <person name="Reid J."/>
            <person name="Worley K."/>
            <person name="Petrosino J."/>
            <person name="Highlander S."/>
            <person name="Gibbs R."/>
        </authorList>
    </citation>
    <scope>NUCLEOTIDE SEQUENCE [LARGE SCALE GENOMIC DNA]</scope>
    <source>
        <strain evidence="1 2">ATCC BAA-1200</strain>
    </source>
</reference>
<comment type="caution">
    <text evidence="1">The sequence shown here is derived from an EMBL/GenBank/DDBJ whole genome shotgun (WGS) entry which is preliminary data.</text>
</comment>
<name>F2B971_9NEIS</name>
<dbReference type="HOGENOM" id="CLU_3218999_0_0_4"/>
<proteinExistence type="predicted"/>
<keyword evidence="2" id="KW-1185">Reference proteome</keyword>
<dbReference type="AlphaFoldDB" id="F2B971"/>
<sequence length="44" mass="5022">MLTIRQRPSENAVSPPKRTLSDGLCFVYNIKNPYSPFSQADFMT</sequence>
<evidence type="ECO:0000313" key="1">
    <source>
        <dbReference type="EMBL" id="EGF12039.1"/>
    </source>
</evidence>
<protein>
    <submittedName>
        <fullName evidence="1">Uncharacterized protein</fullName>
    </submittedName>
</protein>
<gene>
    <name evidence="1" type="ORF">HMPREF9123_0245</name>
</gene>
<dbReference type="Proteomes" id="UP000004105">
    <property type="component" value="Unassembled WGS sequence"/>
</dbReference>
<organism evidence="1 2">
    <name type="scientific">Neisseria bacilliformis ATCC BAA-1200</name>
    <dbReference type="NCBI Taxonomy" id="888742"/>
    <lineage>
        <taxon>Bacteria</taxon>
        <taxon>Pseudomonadati</taxon>
        <taxon>Pseudomonadota</taxon>
        <taxon>Betaproteobacteria</taxon>
        <taxon>Neisseriales</taxon>
        <taxon>Neisseriaceae</taxon>
        <taxon>Neisseria</taxon>
    </lineage>
</organism>